<dbReference type="Proteomes" id="UP000596083">
    <property type="component" value="Chromosome"/>
</dbReference>
<proteinExistence type="predicted"/>
<name>A0A7T7KJW4_9HYPH</name>
<reference evidence="1 2" key="1">
    <citation type="submission" date="2020-12" db="EMBL/GenBank/DDBJ databases">
        <authorList>
            <person name="Zheng R.K."/>
            <person name="Sun C.M."/>
        </authorList>
    </citation>
    <scope>NUCLEOTIDE SEQUENCE [LARGE SCALE GENOMIC DNA]</scope>
    <source>
        <strain evidence="1 2">ZRK001</strain>
    </source>
</reference>
<gene>
    <name evidence="1" type="ORF">JET14_12055</name>
</gene>
<accession>A0A7T7KJW4</accession>
<dbReference type="EMBL" id="CP066786">
    <property type="protein sequence ID" value="QQM29072.1"/>
    <property type="molecule type" value="Genomic_DNA"/>
</dbReference>
<dbReference type="RefSeq" id="WP_200333797.1">
    <property type="nucleotide sequence ID" value="NZ_CP066786.1"/>
</dbReference>
<dbReference type="AlphaFoldDB" id="A0A7T7KJW4"/>
<organism evidence="1 2">
    <name type="scientific">Martelella lutilitoris</name>
    <dbReference type="NCBI Taxonomy" id="2583532"/>
    <lineage>
        <taxon>Bacteria</taxon>
        <taxon>Pseudomonadati</taxon>
        <taxon>Pseudomonadota</taxon>
        <taxon>Alphaproteobacteria</taxon>
        <taxon>Hyphomicrobiales</taxon>
        <taxon>Aurantimonadaceae</taxon>
        <taxon>Martelella</taxon>
    </lineage>
</organism>
<evidence type="ECO:0000313" key="2">
    <source>
        <dbReference type="Proteomes" id="UP000596083"/>
    </source>
</evidence>
<sequence length="93" mass="10747">MSRDLFSISDQLWEVARLLRQARDQGRYVGPDDIGSLADFSSRMGNEAKRLENALSRETWNARARREQLEMLRARLPKNVVVFPIENRAEGQS</sequence>
<dbReference type="KEGG" id="mlut:JET14_12055"/>
<evidence type="ECO:0000313" key="1">
    <source>
        <dbReference type="EMBL" id="QQM29072.1"/>
    </source>
</evidence>
<protein>
    <submittedName>
        <fullName evidence="1">Uncharacterized protein</fullName>
    </submittedName>
</protein>